<dbReference type="GO" id="GO:0004521">
    <property type="term" value="F:RNA endonuclease activity"/>
    <property type="evidence" value="ECO:0007669"/>
    <property type="project" value="TreeGrafter"/>
</dbReference>
<dbReference type="NCBIfam" id="TIGR02385">
    <property type="entry name" value="RelE_StbE"/>
    <property type="match status" value="1"/>
</dbReference>
<proteinExistence type="predicted"/>
<accession>A0A3E1IZ98</accession>
<comment type="caution">
    <text evidence="2">The sequence shown here is derived from an EMBL/GenBank/DDBJ whole genome shotgun (WGS) entry which is preliminary data.</text>
</comment>
<dbReference type="InterPro" id="IPR004386">
    <property type="entry name" value="Toxin_YafQ-like"/>
</dbReference>
<dbReference type="GO" id="GO:0006415">
    <property type="term" value="P:translational termination"/>
    <property type="evidence" value="ECO:0007669"/>
    <property type="project" value="TreeGrafter"/>
</dbReference>
<dbReference type="Gene3D" id="3.30.2310.20">
    <property type="entry name" value="RelE-like"/>
    <property type="match status" value="1"/>
</dbReference>
<evidence type="ECO:0000313" key="2">
    <source>
        <dbReference type="EMBL" id="RFD78247.1"/>
    </source>
</evidence>
<sequence length="126" mass="14690">MDCEKRRLLTIKSFDNDYKKIRKKHINTENFLAVFQALIDNDQQILKSKYRDHALTGSWKGYRELHVQPDLLLIYWVDGLSVSLVLVRSGSHDELFSNARTDSKIIRKYSEMVSNALSLLEKSKDS</sequence>
<evidence type="ECO:0000313" key="3">
    <source>
        <dbReference type="Proteomes" id="UP000259221"/>
    </source>
</evidence>
<protein>
    <submittedName>
        <fullName evidence="2">Addiction module toxin RelE</fullName>
    </submittedName>
</protein>
<gene>
    <name evidence="2" type="ORF">AXE77_05715</name>
</gene>
<dbReference type="InterPro" id="IPR007712">
    <property type="entry name" value="RelE/ParE_toxin"/>
</dbReference>
<dbReference type="AlphaFoldDB" id="A0A3E1IZ98"/>
<keyword evidence="1" id="KW-1277">Toxin-antitoxin system</keyword>
<dbReference type="OrthoDB" id="7030467at2"/>
<dbReference type="RefSeq" id="WP_116712606.1">
    <property type="nucleotide sequence ID" value="NZ_LRTV01000012.1"/>
</dbReference>
<name>A0A3E1IZ98_GARVA</name>
<dbReference type="InterPro" id="IPR035093">
    <property type="entry name" value="RelE/ParE_toxin_dom_sf"/>
</dbReference>
<reference evidence="2 3" key="1">
    <citation type="submission" date="2016-02" db="EMBL/GenBank/DDBJ databases">
        <authorList>
            <person name="Alioto T."/>
            <person name="Alioto T."/>
        </authorList>
    </citation>
    <scope>NUCLEOTIDE SEQUENCE [LARGE SCALE GENOMIC DNA]</scope>
    <source>
        <strain evidence="2 3">NR010</strain>
    </source>
</reference>
<dbReference type="PANTHER" id="PTHR40588:SF1">
    <property type="entry name" value="MRNA INTERFERASE TOXIN YAFQ"/>
    <property type="match status" value="1"/>
</dbReference>
<evidence type="ECO:0000256" key="1">
    <source>
        <dbReference type="ARBA" id="ARBA00022649"/>
    </source>
</evidence>
<dbReference type="Pfam" id="PF15738">
    <property type="entry name" value="YafQ_toxin"/>
    <property type="match status" value="1"/>
</dbReference>
<dbReference type="Proteomes" id="UP000259221">
    <property type="component" value="Unassembled WGS sequence"/>
</dbReference>
<dbReference type="PANTHER" id="PTHR40588">
    <property type="entry name" value="MRNA INTERFERASE TOXIN YAFQ"/>
    <property type="match status" value="1"/>
</dbReference>
<dbReference type="GO" id="GO:0006402">
    <property type="term" value="P:mRNA catabolic process"/>
    <property type="evidence" value="ECO:0007669"/>
    <property type="project" value="TreeGrafter"/>
</dbReference>
<dbReference type="SUPFAM" id="SSF143011">
    <property type="entry name" value="RelE-like"/>
    <property type="match status" value="1"/>
</dbReference>
<dbReference type="EMBL" id="LRTV01000012">
    <property type="protein sequence ID" value="RFD78247.1"/>
    <property type="molecule type" value="Genomic_DNA"/>
</dbReference>
<organism evidence="2 3">
    <name type="scientific">Gardnerella vaginalis</name>
    <dbReference type="NCBI Taxonomy" id="2702"/>
    <lineage>
        <taxon>Bacteria</taxon>
        <taxon>Bacillati</taxon>
        <taxon>Actinomycetota</taxon>
        <taxon>Actinomycetes</taxon>
        <taxon>Bifidobacteriales</taxon>
        <taxon>Bifidobacteriaceae</taxon>
        <taxon>Gardnerella</taxon>
    </lineage>
</organism>